<dbReference type="AlphaFoldDB" id="A0A450SQQ5"/>
<dbReference type="PANTHER" id="PTHR37029:SF1">
    <property type="entry name" value="SSR1768 PROTEIN"/>
    <property type="match status" value="1"/>
</dbReference>
<dbReference type="PANTHER" id="PTHR37029">
    <property type="entry name" value="SSR1768 PROTEIN"/>
    <property type="match status" value="1"/>
</dbReference>
<organism evidence="1">
    <name type="scientific">Candidatus Kentrum sp. DK</name>
    <dbReference type="NCBI Taxonomy" id="2126562"/>
    <lineage>
        <taxon>Bacteria</taxon>
        <taxon>Pseudomonadati</taxon>
        <taxon>Pseudomonadota</taxon>
        <taxon>Gammaproteobacteria</taxon>
        <taxon>Candidatus Kentrum</taxon>
    </lineage>
</organism>
<dbReference type="Pfam" id="PF10049">
    <property type="entry name" value="DUF2283"/>
    <property type="match status" value="1"/>
</dbReference>
<accession>A0A450SQQ5</accession>
<name>A0A450SQQ5_9GAMM</name>
<dbReference type="EMBL" id="CAADEY010000089">
    <property type="protein sequence ID" value="VFJ61426.1"/>
    <property type="molecule type" value="Genomic_DNA"/>
</dbReference>
<reference evidence="1" key="1">
    <citation type="submission" date="2019-02" db="EMBL/GenBank/DDBJ databases">
        <authorList>
            <person name="Gruber-Vodicka R. H."/>
            <person name="Seah K. B. B."/>
        </authorList>
    </citation>
    <scope>NUCLEOTIDE SEQUENCE</scope>
    <source>
        <strain evidence="2">BECK_DK161</strain>
        <strain evidence="1">BECK_DK47</strain>
    </source>
</reference>
<dbReference type="EMBL" id="CAADEX010000057">
    <property type="protein sequence ID" value="VFJ56353.1"/>
    <property type="molecule type" value="Genomic_DNA"/>
</dbReference>
<dbReference type="InterPro" id="IPR019270">
    <property type="entry name" value="DUF2283"/>
</dbReference>
<evidence type="ECO:0000313" key="1">
    <source>
        <dbReference type="EMBL" id="VFJ56353.1"/>
    </source>
</evidence>
<sequence>MKLSYHADTDSLYIHLAERPGVKAGEVAPGIVIDFDDTGKPVGIDIEHARDVLDLTSFETQSLPLEAAAA</sequence>
<protein>
    <submittedName>
        <fullName evidence="1">Uncharacterized protein YuzE</fullName>
    </submittedName>
</protein>
<evidence type="ECO:0000313" key="2">
    <source>
        <dbReference type="EMBL" id="VFJ61426.1"/>
    </source>
</evidence>
<proteinExistence type="predicted"/>
<gene>
    <name evidence="1" type="ORF">BECKDK2373B_GA0170837_105731</name>
    <name evidence="2" type="ORF">BECKDK2373C_GA0170839_10894</name>
</gene>